<dbReference type="SUPFAM" id="SSF51735">
    <property type="entry name" value="NAD(P)-binding Rossmann-fold domains"/>
    <property type="match status" value="1"/>
</dbReference>
<dbReference type="RefSeq" id="WP_185082040.1">
    <property type="nucleotide sequence ID" value="NZ_JACHJB010000001.1"/>
</dbReference>
<dbReference type="AlphaFoldDB" id="A0A7X0BVY7"/>
<evidence type="ECO:0000313" key="1">
    <source>
        <dbReference type="EMBL" id="MBB6343825.1"/>
    </source>
</evidence>
<name>A0A7X0BVY7_9ACTN</name>
<organism evidence="1 2">
    <name type="scientific">Nonomuraea muscovyensis</name>
    <dbReference type="NCBI Taxonomy" id="1124761"/>
    <lineage>
        <taxon>Bacteria</taxon>
        <taxon>Bacillati</taxon>
        <taxon>Actinomycetota</taxon>
        <taxon>Actinomycetes</taxon>
        <taxon>Streptosporangiales</taxon>
        <taxon>Streptosporangiaceae</taxon>
        <taxon>Nonomuraea</taxon>
    </lineage>
</organism>
<sequence>MPRLEPAGGPTMYFVGVTTGSSSIMKVFPKWAAELGLDAAIRGVDLPLDDAADGYRSVVSFIKDDPHSLGALVTTHKLNLYKAARDLFDGVGEDTALLEEVSSISKRGAELWGHAMDPVTSGLSLEAIVPDGHWAGGGELLLLGAGGSSLALTLYLHRRRARGLDVPSRIVVTNRRPHRLEEMRAVHARLGTSLNVEYVHAPRPELNDEQVAALAPGSMVVNATGLGKDRPGSPLTGAAVLPEGGLVWDFNYRGDLLFLDQARAQVAARGLRVEDGWTYFIHGWTRVIAEVFHIDIPTSGPAFDRLARIARSTTARSATQKGA</sequence>
<dbReference type="Gene3D" id="3.40.50.720">
    <property type="entry name" value="NAD(P)-binding Rossmann-like Domain"/>
    <property type="match status" value="1"/>
</dbReference>
<reference evidence="1 2" key="1">
    <citation type="submission" date="2020-08" db="EMBL/GenBank/DDBJ databases">
        <title>Sequencing the genomes of 1000 actinobacteria strains.</title>
        <authorList>
            <person name="Klenk H.-P."/>
        </authorList>
    </citation>
    <scope>NUCLEOTIDE SEQUENCE [LARGE SCALE GENOMIC DNA]</scope>
    <source>
        <strain evidence="1 2">DSM 45913</strain>
    </source>
</reference>
<evidence type="ECO:0000313" key="2">
    <source>
        <dbReference type="Proteomes" id="UP000583800"/>
    </source>
</evidence>
<protein>
    <submittedName>
        <fullName evidence="1">Shikimate 5-dehydrogenase</fullName>
    </submittedName>
</protein>
<accession>A0A7X0BVY7</accession>
<dbReference type="Proteomes" id="UP000583800">
    <property type="component" value="Unassembled WGS sequence"/>
</dbReference>
<proteinExistence type="predicted"/>
<dbReference type="InterPro" id="IPR036291">
    <property type="entry name" value="NAD(P)-bd_dom_sf"/>
</dbReference>
<dbReference type="EMBL" id="JACHJB010000001">
    <property type="protein sequence ID" value="MBB6343825.1"/>
    <property type="molecule type" value="Genomic_DNA"/>
</dbReference>
<comment type="caution">
    <text evidence="1">The sequence shown here is derived from an EMBL/GenBank/DDBJ whole genome shotgun (WGS) entry which is preliminary data.</text>
</comment>
<keyword evidence="2" id="KW-1185">Reference proteome</keyword>
<gene>
    <name evidence="1" type="ORF">FHU36_000334</name>
</gene>